<evidence type="ECO:0000259" key="7">
    <source>
        <dbReference type="SMART" id="SM00014"/>
    </source>
</evidence>
<gene>
    <name evidence="9" type="primary">LOC115230129</name>
</gene>
<dbReference type="GO" id="GO:0046839">
    <property type="term" value="P:phospholipid dephosphorylation"/>
    <property type="evidence" value="ECO:0007669"/>
    <property type="project" value="TreeGrafter"/>
</dbReference>
<feature type="domain" description="Phosphatidic acid phosphatase type 2/haloperoxidase" evidence="7">
    <location>
        <begin position="95"/>
        <end position="246"/>
    </location>
</feature>
<dbReference type="Proteomes" id="UP000515154">
    <property type="component" value="Unplaced"/>
</dbReference>
<keyword evidence="3 6" id="KW-0812">Transmembrane</keyword>
<accession>A0A6P7U5H6</accession>
<dbReference type="RefSeq" id="XP_029656206.1">
    <property type="nucleotide sequence ID" value="XM_029800346.1"/>
</dbReference>
<evidence type="ECO:0000256" key="2">
    <source>
        <dbReference type="ARBA" id="ARBA00008816"/>
    </source>
</evidence>
<evidence type="ECO:0000256" key="1">
    <source>
        <dbReference type="ARBA" id="ARBA00004141"/>
    </source>
</evidence>
<dbReference type="InterPro" id="IPR043216">
    <property type="entry name" value="PAP-like"/>
</dbReference>
<dbReference type="KEGG" id="osn:115230129"/>
<dbReference type="Pfam" id="PF01569">
    <property type="entry name" value="PAP2"/>
    <property type="match status" value="1"/>
</dbReference>
<evidence type="ECO:0000256" key="3">
    <source>
        <dbReference type="ARBA" id="ARBA00022692"/>
    </source>
</evidence>
<feature type="transmembrane region" description="Helical" evidence="6">
    <location>
        <begin position="231"/>
        <end position="253"/>
    </location>
</feature>
<dbReference type="SMART" id="SM00014">
    <property type="entry name" value="acidPPc"/>
    <property type="match status" value="1"/>
</dbReference>
<dbReference type="PANTHER" id="PTHR10165:SF103">
    <property type="entry name" value="PHOSPHOLIPID PHOSPHATASE HOMOLOG 1.2 HOMOLOG"/>
    <property type="match status" value="1"/>
</dbReference>
<dbReference type="SUPFAM" id="SSF48317">
    <property type="entry name" value="Acid phosphatase/Vanadium-dependent haloperoxidase"/>
    <property type="match status" value="1"/>
</dbReference>
<protein>
    <submittedName>
        <fullName evidence="9">Phospholipid phosphatase 2-like</fullName>
    </submittedName>
</protein>
<evidence type="ECO:0000313" key="9">
    <source>
        <dbReference type="RefSeq" id="XP_029656206.1"/>
    </source>
</evidence>
<comment type="similarity">
    <text evidence="2">Belongs to the PA-phosphatase related phosphoesterase family.</text>
</comment>
<evidence type="ECO:0000256" key="5">
    <source>
        <dbReference type="ARBA" id="ARBA00023136"/>
    </source>
</evidence>
<dbReference type="GO" id="GO:0005886">
    <property type="term" value="C:plasma membrane"/>
    <property type="evidence" value="ECO:0007669"/>
    <property type="project" value="TreeGrafter"/>
</dbReference>
<dbReference type="GO" id="GO:0006644">
    <property type="term" value="P:phospholipid metabolic process"/>
    <property type="evidence" value="ECO:0007669"/>
    <property type="project" value="InterPro"/>
</dbReference>
<dbReference type="Gene3D" id="1.20.144.10">
    <property type="entry name" value="Phosphatidic acid phosphatase type 2/haloperoxidase"/>
    <property type="match status" value="1"/>
</dbReference>
<evidence type="ECO:0000256" key="6">
    <source>
        <dbReference type="SAM" id="Phobius"/>
    </source>
</evidence>
<dbReference type="GO" id="GO:0007165">
    <property type="term" value="P:signal transduction"/>
    <property type="evidence" value="ECO:0007669"/>
    <property type="project" value="TreeGrafter"/>
</dbReference>
<evidence type="ECO:0000256" key="4">
    <source>
        <dbReference type="ARBA" id="ARBA00022989"/>
    </source>
</evidence>
<reference evidence="9" key="1">
    <citation type="submission" date="2025-08" db="UniProtKB">
        <authorList>
            <consortium name="RefSeq"/>
        </authorList>
    </citation>
    <scope>IDENTIFICATION</scope>
</reference>
<organism evidence="8 9">
    <name type="scientific">Octopus sinensis</name>
    <name type="common">East Asian common octopus</name>
    <dbReference type="NCBI Taxonomy" id="2607531"/>
    <lineage>
        <taxon>Eukaryota</taxon>
        <taxon>Metazoa</taxon>
        <taxon>Spiralia</taxon>
        <taxon>Lophotrochozoa</taxon>
        <taxon>Mollusca</taxon>
        <taxon>Cephalopoda</taxon>
        <taxon>Coleoidea</taxon>
        <taxon>Octopodiformes</taxon>
        <taxon>Octopoda</taxon>
        <taxon>Incirrata</taxon>
        <taxon>Octopodidae</taxon>
        <taxon>Octopus</taxon>
    </lineage>
</organism>
<proteinExistence type="inferred from homology"/>
<evidence type="ECO:0000313" key="8">
    <source>
        <dbReference type="Proteomes" id="UP000515154"/>
    </source>
</evidence>
<keyword evidence="5 6" id="KW-0472">Membrane</keyword>
<feature type="transmembrane region" description="Helical" evidence="6">
    <location>
        <begin position="55"/>
        <end position="75"/>
    </location>
</feature>
<name>A0A6P7U5H6_9MOLL</name>
<keyword evidence="8" id="KW-1185">Reference proteome</keyword>
<dbReference type="GO" id="GO:0008195">
    <property type="term" value="F:phosphatidate phosphatase activity"/>
    <property type="evidence" value="ECO:0007669"/>
    <property type="project" value="TreeGrafter"/>
</dbReference>
<dbReference type="PANTHER" id="PTHR10165">
    <property type="entry name" value="LIPID PHOSPHATE PHOSPHATASE"/>
    <property type="match status" value="1"/>
</dbReference>
<keyword evidence="4 6" id="KW-1133">Transmembrane helix</keyword>
<sequence>MKSQSWIKDLAFAVDITTHMNDLNLELQGKDKLITQLSDHIKCSISKIKLWKFQLLHIILVLCIALTIKLTIKPYARGFFCDDQSLKYPYKPSSIKYSLLLSCGALINIFLLCYNLLKLYTGRLRPNFVSVCSPDYTKMNCSEYVQNIVCLNSDIDNINSSRFLFFDKNFRVSFPSGHMASASYYLYRRIPQNQNYFIRALIMVVQFLLFLGAVCVGISRVNDNKHHPSDVLAGFLLGVFGAYFTVLNSILCLD</sequence>
<dbReference type="InterPro" id="IPR036938">
    <property type="entry name" value="PAP2/HPO_sf"/>
</dbReference>
<feature type="transmembrane region" description="Helical" evidence="6">
    <location>
        <begin position="95"/>
        <end position="117"/>
    </location>
</feature>
<dbReference type="InterPro" id="IPR000326">
    <property type="entry name" value="PAP2/HPO"/>
</dbReference>
<dbReference type="AlphaFoldDB" id="A0A6P7U5H6"/>
<comment type="subcellular location">
    <subcellularLocation>
        <location evidence="1">Membrane</location>
        <topology evidence="1">Multi-pass membrane protein</topology>
    </subcellularLocation>
</comment>
<feature type="transmembrane region" description="Helical" evidence="6">
    <location>
        <begin position="196"/>
        <end position="219"/>
    </location>
</feature>